<dbReference type="InterPro" id="IPR054577">
    <property type="entry name" value="OBP47-like_dom"/>
</dbReference>
<keyword evidence="3" id="KW-0813">Transport</keyword>
<evidence type="ECO:0000256" key="1">
    <source>
        <dbReference type="ARBA" id="ARBA00004613"/>
    </source>
</evidence>
<dbReference type="OrthoDB" id="7718797at2759"/>
<accession>A0A1B0CN55</accession>
<dbReference type="GO" id="GO:0005576">
    <property type="term" value="C:extracellular region"/>
    <property type="evidence" value="ECO:0007669"/>
    <property type="project" value="UniProtKB-SubCell"/>
</dbReference>
<dbReference type="GO" id="GO:0007608">
    <property type="term" value="P:sensory perception of smell"/>
    <property type="evidence" value="ECO:0007669"/>
    <property type="project" value="UniProtKB-KW"/>
</dbReference>
<dbReference type="EMBL" id="GITU01003263">
    <property type="protein sequence ID" value="MBC1171966.1"/>
    <property type="molecule type" value="Transcribed_RNA"/>
</dbReference>
<feature type="domain" description="OBP47-like" evidence="9">
    <location>
        <begin position="44"/>
        <end position="188"/>
    </location>
</feature>
<proteinExistence type="inferred from homology"/>
<dbReference type="InterPro" id="IPR036728">
    <property type="entry name" value="PBP_GOBP_sf"/>
</dbReference>
<dbReference type="PANTHER" id="PTHR21066">
    <property type="entry name" value="ODORANT-BINDING PROTEIN 59A-RELATED"/>
    <property type="match status" value="1"/>
</dbReference>
<comment type="subcellular location">
    <subcellularLocation>
        <location evidence="1">Secreted</location>
    </subcellularLocation>
</comment>
<dbReference type="AlphaFoldDB" id="A0A1B0CN55"/>
<dbReference type="VEuPathDB" id="VectorBase:LLOJ006139"/>
<keyword evidence="7" id="KW-0552">Olfaction</keyword>
<dbReference type="Gene3D" id="1.10.238.270">
    <property type="match status" value="1"/>
</dbReference>
<evidence type="ECO:0000256" key="5">
    <source>
        <dbReference type="ARBA" id="ARBA00022606"/>
    </source>
</evidence>
<evidence type="ECO:0000256" key="2">
    <source>
        <dbReference type="ARBA" id="ARBA00008098"/>
    </source>
</evidence>
<evidence type="ECO:0000256" key="3">
    <source>
        <dbReference type="ARBA" id="ARBA00022448"/>
    </source>
</evidence>
<dbReference type="SUPFAM" id="SSF47565">
    <property type="entry name" value="Insect pheromone/odorant-binding proteins"/>
    <property type="match status" value="1"/>
</dbReference>
<reference evidence="12" key="1">
    <citation type="submission" date="2012-05" db="EMBL/GenBank/DDBJ databases">
        <title>Whole Genome Assembly of Lutzomyia longipalpis.</title>
        <authorList>
            <person name="Richards S."/>
            <person name="Qu C."/>
            <person name="Dillon R."/>
            <person name="Worley K."/>
            <person name="Scherer S."/>
            <person name="Batterton M."/>
            <person name="Taylor A."/>
            <person name="Hawes A."/>
            <person name="Hernandez B."/>
            <person name="Kovar C."/>
            <person name="Mandapat C."/>
            <person name="Pham C."/>
            <person name="Qu C."/>
            <person name="Jing C."/>
            <person name="Bess C."/>
            <person name="Bandaranaike D."/>
            <person name="Ngo D."/>
            <person name="Ongeri F."/>
            <person name="Arias F."/>
            <person name="Lara F."/>
            <person name="Weissenberger G."/>
            <person name="Kamau G."/>
            <person name="Han H."/>
            <person name="Shen H."/>
            <person name="Dinh H."/>
            <person name="Khalil I."/>
            <person name="Jones J."/>
            <person name="Shafer J."/>
            <person name="Jayaseelan J."/>
            <person name="Quiroz J."/>
            <person name="Blankenburg K."/>
            <person name="Nguyen L."/>
            <person name="Jackson L."/>
            <person name="Francisco L."/>
            <person name="Tang L.-Y."/>
            <person name="Pu L.-L."/>
            <person name="Perales L."/>
            <person name="Lorensuhewa L."/>
            <person name="Munidasa M."/>
            <person name="Coyle M."/>
            <person name="Taylor M."/>
            <person name="Puazo M."/>
            <person name="Firestine M."/>
            <person name="Scheel M."/>
            <person name="Javaid M."/>
            <person name="Wang M."/>
            <person name="Li M."/>
            <person name="Tabassum N."/>
            <person name="Saada N."/>
            <person name="Osuji N."/>
            <person name="Aqrawi P."/>
            <person name="Fu Q."/>
            <person name="Thornton R."/>
            <person name="Raj R."/>
            <person name="Goodspeed R."/>
            <person name="Mata R."/>
            <person name="Najjar R."/>
            <person name="Gubbala S."/>
            <person name="Lee S."/>
            <person name="Denson S."/>
            <person name="Patil S."/>
            <person name="Macmil S."/>
            <person name="Qi S."/>
            <person name="Matskevitch T."/>
            <person name="Palculict T."/>
            <person name="Mathew T."/>
            <person name="Vee V."/>
            <person name="Velamala V."/>
            <person name="Korchina V."/>
            <person name="Cai W."/>
            <person name="Liu W."/>
            <person name="Dai W."/>
            <person name="Zou X."/>
            <person name="Zhu Y."/>
            <person name="Zhang Y."/>
            <person name="Wu Y.-Q."/>
            <person name="Xin Y."/>
            <person name="Nazarath L."/>
            <person name="Kovar C."/>
            <person name="Han Y."/>
            <person name="Muzny D."/>
            <person name="Gibbs R."/>
        </authorList>
    </citation>
    <scope>NUCLEOTIDE SEQUENCE [LARGE SCALE GENOMIC DNA]</scope>
    <source>
        <strain evidence="12">Jacobina</strain>
    </source>
</reference>
<comment type="similarity">
    <text evidence="2">Belongs to the PBP/GOBP family.</text>
</comment>
<reference evidence="10" key="2">
    <citation type="journal article" date="2020" name="BMC">
        <title>Leishmania infection induces a limited differential gene expression in the sand fly midgut.</title>
        <authorList>
            <person name="Coutinho-Abreu I.V."/>
            <person name="Serafim T.D."/>
            <person name="Meneses C."/>
            <person name="Kamhawi S."/>
            <person name="Oliveira F."/>
            <person name="Valenzuela J.G."/>
        </authorList>
    </citation>
    <scope>NUCLEOTIDE SEQUENCE</scope>
    <source>
        <strain evidence="10">Jacobina</strain>
        <tissue evidence="10">Midgut</tissue>
    </source>
</reference>
<dbReference type="VEuPathDB" id="VectorBase:LLONM1_007501"/>
<dbReference type="Pfam" id="PF22651">
    <property type="entry name" value="OBP47_like"/>
    <property type="match status" value="1"/>
</dbReference>
<name>A0A1B0CN55_LUTLO</name>
<dbReference type="PANTHER" id="PTHR21066:SF3">
    <property type="entry name" value="IP02236P"/>
    <property type="match status" value="1"/>
</dbReference>
<feature type="signal peptide" evidence="8">
    <location>
        <begin position="1"/>
        <end position="23"/>
    </location>
</feature>
<evidence type="ECO:0000256" key="4">
    <source>
        <dbReference type="ARBA" id="ARBA00022525"/>
    </source>
</evidence>
<keyword evidence="8" id="KW-0732">Signal</keyword>
<dbReference type="EMBL" id="AJWK01019808">
    <property type="status" value="NOT_ANNOTATED_CDS"/>
    <property type="molecule type" value="Genomic_DNA"/>
</dbReference>
<dbReference type="GO" id="GO:0005549">
    <property type="term" value="F:odorant binding"/>
    <property type="evidence" value="ECO:0007669"/>
    <property type="project" value="InterPro"/>
</dbReference>
<dbReference type="EnsemblMetazoa" id="LLOJ006139-RA">
    <property type="protein sequence ID" value="LLOJ006139-PA"/>
    <property type="gene ID" value="LLOJ006139"/>
</dbReference>
<keyword evidence="6" id="KW-0800">Toxin</keyword>
<evidence type="ECO:0000256" key="7">
    <source>
        <dbReference type="ARBA" id="ARBA00022725"/>
    </source>
</evidence>
<dbReference type="KEGG" id="lll:129794016"/>
<reference evidence="11" key="3">
    <citation type="submission" date="2020-05" db="UniProtKB">
        <authorList>
            <consortium name="EnsemblMetazoa"/>
        </authorList>
    </citation>
    <scope>IDENTIFICATION</scope>
    <source>
        <strain evidence="11">Jacobina</strain>
    </source>
</reference>
<dbReference type="GO" id="GO:0090729">
    <property type="term" value="F:toxin activity"/>
    <property type="evidence" value="ECO:0007669"/>
    <property type="project" value="UniProtKB-KW"/>
</dbReference>
<dbReference type="PROSITE" id="PS51257">
    <property type="entry name" value="PROKAR_LIPOPROTEIN"/>
    <property type="match status" value="1"/>
</dbReference>
<keyword evidence="12" id="KW-1185">Reference proteome</keyword>
<protein>
    <submittedName>
        <fullName evidence="10">Proteinral odorant-binding protein 67</fullName>
    </submittedName>
</protein>
<dbReference type="GeneID" id="129794016"/>
<organism evidence="11 12">
    <name type="scientific">Lutzomyia longipalpis</name>
    <name type="common">Sand fly</name>
    <dbReference type="NCBI Taxonomy" id="7200"/>
    <lineage>
        <taxon>Eukaryota</taxon>
        <taxon>Metazoa</taxon>
        <taxon>Ecdysozoa</taxon>
        <taxon>Arthropoda</taxon>
        <taxon>Hexapoda</taxon>
        <taxon>Insecta</taxon>
        <taxon>Pterygota</taxon>
        <taxon>Neoptera</taxon>
        <taxon>Endopterygota</taxon>
        <taxon>Diptera</taxon>
        <taxon>Nematocera</taxon>
        <taxon>Psychodoidea</taxon>
        <taxon>Psychodidae</taxon>
        <taxon>Lutzomyia</taxon>
        <taxon>Lutzomyia</taxon>
    </lineage>
</organism>
<dbReference type="RefSeq" id="XP_055690564.1">
    <property type="nucleotide sequence ID" value="XM_055834589.1"/>
</dbReference>
<keyword evidence="4" id="KW-0964">Secreted</keyword>
<evidence type="ECO:0000313" key="12">
    <source>
        <dbReference type="Proteomes" id="UP000092461"/>
    </source>
</evidence>
<evidence type="ECO:0000256" key="8">
    <source>
        <dbReference type="SAM" id="SignalP"/>
    </source>
</evidence>
<dbReference type="Proteomes" id="UP000092461">
    <property type="component" value="Unassembled WGS sequence"/>
</dbReference>
<sequence length="205" mass="23049">MQKYLVIGFVVVALACNATNVDGKNCVPPNKANPKECCHFPRPINDDQFHKCVEEFGKQTRRNLEAIESGGPARGCCVSECVMNSTGAVVDGHIDVGIMKRVMKEVSGDVSEWEEIVGKATEKCIGEAEAKTDEFEKIMLLPPLNPDDRVCNPKFGFMMECIMKELYLNCPEKIFQKDKPECEELKTYMGECPYPKKKLELTEEE</sequence>
<evidence type="ECO:0000256" key="6">
    <source>
        <dbReference type="ARBA" id="ARBA00022656"/>
    </source>
</evidence>
<evidence type="ECO:0000313" key="11">
    <source>
        <dbReference type="EnsemblMetazoa" id="LLOJ006139-PA"/>
    </source>
</evidence>
<evidence type="ECO:0000313" key="10">
    <source>
        <dbReference type="EMBL" id="MBC1171966.1"/>
    </source>
</evidence>
<keyword evidence="5" id="KW-0716">Sensory transduction</keyword>
<evidence type="ECO:0000259" key="9">
    <source>
        <dbReference type="Pfam" id="PF22651"/>
    </source>
</evidence>
<feature type="chain" id="PRO_5044555434" evidence="8">
    <location>
        <begin position="24"/>
        <end position="205"/>
    </location>
</feature>
<dbReference type="InterPro" id="IPR052295">
    <property type="entry name" value="Odorant-binding_protein"/>
</dbReference>